<feature type="transmembrane region" description="Helical" evidence="1">
    <location>
        <begin position="124"/>
        <end position="143"/>
    </location>
</feature>
<evidence type="ECO:0000313" key="3">
    <source>
        <dbReference type="Proteomes" id="UP001597419"/>
    </source>
</evidence>
<feature type="transmembrane region" description="Helical" evidence="1">
    <location>
        <begin position="58"/>
        <end position="77"/>
    </location>
</feature>
<keyword evidence="3" id="KW-1185">Reference proteome</keyword>
<evidence type="ECO:0000256" key="1">
    <source>
        <dbReference type="SAM" id="Phobius"/>
    </source>
</evidence>
<keyword evidence="1" id="KW-0812">Transmembrane</keyword>
<dbReference type="InterPro" id="IPR009339">
    <property type="entry name" value="DUF998"/>
</dbReference>
<gene>
    <name evidence="2" type="ORF">ACFSYJ_34545</name>
</gene>
<feature type="transmembrane region" description="Helical" evidence="1">
    <location>
        <begin position="155"/>
        <end position="177"/>
    </location>
</feature>
<evidence type="ECO:0000313" key="2">
    <source>
        <dbReference type="EMBL" id="MFD2463779.1"/>
    </source>
</evidence>
<comment type="caution">
    <text evidence="2">The sequence shown here is derived from an EMBL/GenBank/DDBJ whole genome shotgun (WGS) entry which is preliminary data.</text>
</comment>
<proteinExistence type="predicted"/>
<dbReference type="EMBL" id="JBHUKU010000022">
    <property type="protein sequence ID" value="MFD2463779.1"/>
    <property type="molecule type" value="Genomic_DNA"/>
</dbReference>
<protein>
    <submittedName>
        <fullName evidence="2">DUF998 domain-containing protein</fullName>
    </submittedName>
</protein>
<dbReference type="Proteomes" id="UP001597419">
    <property type="component" value="Unassembled WGS sequence"/>
</dbReference>
<feature type="transmembrane region" description="Helical" evidence="1">
    <location>
        <begin position="84"/>
        <end position="104"/>
    </location>
</feature>
<reference evidence="3" key="1">
    <citation type="journal article" date="2019" name="Int. J. Syst. Evol. Microbiol.">
        <title>The Global Catalogue of Microorganisms (GCM) 10K type strain sequencing project: providing services to taxonomists for standard genome sequencing and annotation.</title>
        <authorList>
            <consortium name="The Broad Institute Genomics Platform"/>
            <consortium name="The Broad Institute Genome Sequencing Center for Infectious Disease"/>
            <person name="Wu L."/>
            <person name="Ma J."/>
        </authorList>
    </citation>
    <scope>NUCLEOTIDE SEQUENCE [LARGE SCALE GENOMIC DNA]</scope>
    <source>
        <strain evidence="3">CGMCC 4.7643</strain>
    </source>
</reference>
<dbReference type="Pfam" id="PF06197">
    <property type="entry name" value="DUF998"/>
    <property type="match status" value="1"/>
</dbReference>
<organism evidence="2 3">
    <name type="scientific">Amycolatopsis samaneae</name>
    <dbReference type="NCBI Taxonomy" id="664691"/>
    <lineage>
        <taxon>Bacteria</taxon>
        <taxon>Bacillati</taxon>
        <taxon>Actinomycetota</taxon>
        <taxon>Actinomycetes</taxon>
        <taxon>Pseudonocardiales</taxon>
        <taxon>Pseudonocardiaceae</taxon>
        <taxon>Amycolatopsis</taxon>
    </lineage>
</organism>
<accession>A0ABW5GSM1</accession>
<keyword evidence="1" id="KW-1133">Transmembrane helix</keyword>
<name>A0ABW5GSM1_9PSEU</name>
<feature type="transmembrane region" description="Helical" evidence="1">
    <location>
        <begin position="12"/>
        <end position="34"/>
    </location>
</feature>
<sequence length="224" mass="22990">MTTTRPDRRSPAAWLACLVAVTAGAVLILALQFLPPTDAISATRRTISEYALTDAKTVFDLAVGLVALGSVAGFAALRLRGALPVAAAVCGALWTAGLLVVVVFPKNDWAVGPSVGGTVHRFASVAAFVCLPLAVLFAARAAFPAAAGRRLLARLLAVASLGWFGIILGAIALAAATGGHWWTTIPLGLVERGMALTELLALLALVVPARPVDLRVPASIDTVV</sequence>
<keyword evidence="1" id="KW-0472">Membrane</keyword>
<dbReference type="RefSeq" id="WP_345386459.1">
    <property type="nucleotide sequence ID" value="NZ_BAABHG010000001.1"/>
</dbReference>